<evidence type="ECO:0000313" key="1">
    <source>
        <dbReference type="EMBL" id="AJK70171.1"/>
    </source>
</evidence>
<gene>
    <name evidence="1" type="ORF">B840_13015</name>
</gene>
<dbReference type="Proteomes" id="UP000031928">
    <property type="component" value="Plasmid pCmarinum1"/>
</dbReference>
<dbReference type="HOGENOM" id="CLU_1376456_0_0_11"/>
<dbReference type="SUPFAM" id="SSF54060">
    <property type="entry name" value="His-Me finger endonucleases"/>
    <property type="match status" value="1"/>
</dbReference>
<name>A0A0B6TZN9_9CORY</name>
<dbReference type="EMBL" id="CP007792">
    <property type="protein sequence ID" value="AJK70171.1"/>
    <property type="molecule type" value="Genomic_DNA"/>
</dbReference>
<reference evidence="1 2" key="1">
    <citation type="submission" date="2014-05" db="EMBL/GenBank/DDBJ databases">
        <title>Complete genome sequence of Corynebacterium marinum DSM 44953.</title>
        <authorList>
            <person name="Schaffert L."/>
            <person name="Albersmeier A."/>
            <person name="Kalinowski J."/>
            <person name="Ruckert C."/>
        </authorList>
    </citation>
    <scope>NUCLEOTIDE SEQUENCE [LARGE SCALE GENOMIC DNA]</scope>
    <source>
        <strain evidence="1 2">DSM 44953</strain>
        <plasmid evidence="1 2">pCmarinum1</plasmid>
    </source>
</reference>
<dbReference type="AlphaFoldDB" id="A0A0B6TZN9"/>
<dbReference type="KEGG" id="cmq:B840_13015"/>
<evidence type="ECO:0008006" key="3">
    <source>
        <dbReference type="Google" id="ProtNLM"/>
    </source>
</evidence>
<keyword evidence="1" id="KW-0614">Plasmid</keyword>
<accession>A0A0B6TZN9</accession>
<dbReference type="InterPro" id="IPR044925">
    <property type="entry name" value="His-Me_finger_sf"/>
</dbReference>
<evidence type="ECO:0000313" key="2">
    <source>
        <dbReference type="Proteomes" id="UP000031928"/>
    </source>
</evidence>
<proteinExistence type="predicted"/>
<sequence length="185" mass="20441">MLDDGLFPAPPAIPRRSGSGSRVPVIPDPDLPLSKRAQQRFWKHVVRGDDDRCWIWVGAISSPDGYGRFTWQQDRRRRTVSAHRVALMIAHGGELPVGLVGEHYCCEPLCVRVGEGHLRLTTQAINLARAVALGRHSSNHEVVASFDRAARSFRVRDAVLDGWNEQALRAAQGGLPAAEDQPGLW</sequence>
<organism evidence="1 2">
    <name type="scientific">Corynebacterium marinum DSM 44953</name>
    <dbReference type="NCBI Taxonomy" id="1224162"/>
    <lineage>
        <taxon>Bacteria</taxon>
        <taxon>Bacillati</taxon>
        <taxon>Actinomycetota</taxon>
        <taxon>Actinomycetes</taxon>
        <taxon>Mycobacteriales</taxon>
        <taxon>Corynebacteriaceae</taxon>
        <taxon>Corynebacterium</taxon>
    </lineage>
</organism>
<protein>
    <recommendedName>
        <fullName evidence="3">HNH nuclease domain-containing protein</fullName>
    </recommendedName>
</protein>
<keyword evidence="2" id="KW-1185">Reference proteome</keyword>
<geneLocation type="plasmid" evidence="1 2">
    <name>pCmarinum1</name>
</geneLocation>